<proteinExistence type="predicted"/>
<evidence type="ECO:0000313" key="3">
    <source>
        <dbReference type="Proteomes" id="UP000625711"/>
    </source>
</evidence>
<comment type="caution">
    <text evidence="2">The sequence shown here is derived from an EMBL/GenBank/DDBJ whole genome shotgun (WGS) entry which is preliminary data.</text>
</comment>
<gene>
    <name evidence="2" type="ORF">GWI33_021166</name>
</gene>
<sequence length="74" mass="8229">MVITIKMLLMSLNNSAMTLDVSSCARDESRVPIERATRSGGLTACWYDSELYVILSDSHEAVLFEQITTDTSIK</sequence>
<organism evidence="2 3">
    <name type="scientific">Rhynchophorus ferrugineus</name>
    <name type="common">Red palm weevil</name>
    <name type="synonym">Curculio ferrugineus</name>
    <dbReference type="NCBI Taxonomy" id="354439"/>
    <lineage>
        <taxon>Eukaryota</taxon>
        <taxon>Metazoa</taxon>
        <taxon>Ecdysozoa</taxon>
        <taxon>Arthropoda</taxon>
        <taxon>Hexapoda</taxon>
        <taxon>Insecta</taxon>
        <taxon>Pterygota</taxon>
        <taxon>Neoptera</taxon>
        <taxon>Endopterygota</taxon>
        <taxon>Coleoptera</taxon>
        <taxon>Polyphaga</taxon>
        <taxon>Cucujiformia</taxon>
        <taxon>Curculionidae</taxon>
        <taxon>Dryophthorinae</taxon>
        <taxon>Rhynchophorus</taxon>
    </lineage>
</organism>
<evidence type="ECO:0000313" key="2">
    <source>
        <dbReference type="EMBL" id="KAF7265417.1"/>
    </source>
</evidence>
<feature type="chain" id="PRO_5032653551" evidence="1">
    <location>
        <begin position="19"/>
        <end position="74"/>
    </location>
</feature>
<name>A0A834HQZ8_RHYFE</name>
<reference evidence="2" key="1">
    <citation type="submission" date="2020-08" db="EMBL/GenBank/DDBJ databases">
        <title>Genome sequencing and assembly of the red palm weevil Rhynchophorus ferrugineus.</title>
        <authorList>
            <person name="Dias G.B."/>
            <person name="Bergman C.M."/>
            <person name="Manee M."/>
        </authorList>
    </citation>
    <scope>NUCLEOTIDE SEQUENCE</scope>
    <source>
        <strain evidence="2">AA-2017</strain>
        <tissue evidence="2">Whole larva</tissue>
    </source>
</reference>
<dbReference type="Proteomes" id="UP000625711">
    <property type="component" value="Unassembled WGS sequence"/>
</dbReference>
<keyword evidence="1" id="KW-0732">Signal</keyword>
<evidence type="ECO:0000256" key="1">
    <source>
        <dbReference type="SAM" id="SignalP"/>
    </source>
</evidence>
<accession>A0A834HQZ8</accession>
<protein>
    <submittedName>
        <fullName evidence="2">Uncharacterized protein</fullName>
    </submittedName>
</protein>
<keyword evidence="3" id="KW-1185">Reference proteome</keyword>
<dbReference type="EMBL" id="JAACXV010014616">
    <property type="protein sequence ID" value="KAF7265417.1"/>
    <property type="molecule type" value="Genomic_DNA"/>
</dbReference>
<dbReference type="AlphaFoldDB" id="A0A834HQZ8"/>
<feature type="signal peptide" evidence="1">
    <location>
        <begin position="1"/>
        <end position="18"/>
    </location>
</feature>